<dbReference type="GO" id="GO:0050178">
    <property type="term" value="F:phenylpyruvate tautomerase activity"/>
    <property type="evidence" value="ECO:0007669"/>
    <property type="project" value="TreeGrafter"/>
</dbReference>
<dbReference type="InterPro" id="IPR014347">
    <property type="entry name" value="Tautomerase/MIF_sf"/>
</dbReference>
<dbReference type="AlphaFoldDB" id="A0AA36DYI9"/>
<evidence type="ECO:0000313" key="2">
    <source>
        <dbReference type="EMBL" id="CAI9275860.1"/>
    </source>
</evidence>
<dbReference type="GO" id="GO:0005615">
    <property type="term" value="C:extracellular space"/>
    <property type="evidence" value="ECO:0007669"/>
    <property type="project" value="TreeGrafter"/>
</dbReference>
<dbReference type="Proteomes" id="UP001177003">
    <property type="component" value="Chromosome 3"/>
</dbReference>
<gene>
    <name evidence="2" type="ORF">LSALG_LOCUS15878</name>
</gene>
<dbReference type="EMBL" id="OX465079">
    <property type="protein sequence ID" value="CAI9275860.1"/>
    <property type="molecule type" value="Genomic_DNA"/>
</dbReference>
<dbReference type="Gene3D" id="3.30.429.10">
    <property type="entry name" value="Macrophage Migration Inhibitory Factor"/>
    <property type="match status" value="1"/>
</dbReference>
<evidence type="ECO:0000256" key="1">
    <source>
        <dbReference type="ARBA" id="ARBA00005851"/>
    </source>
</evidence>
<organism evidence="2 3">
    <name type="scientific">Lactuca saligna</name>
    <name type="common">Willowleaf lettuce</name>
    <dbReference type="NCBI Taxonomy" id="75948"/>
    <lineage>
        <taxon>Eukaryota</taxon>
        <taxon>Viridiplantae</taxon>
        <taxon>Streptophyta</taxon>
        <taxon>Embryophyta</taxon>
        <taxon>Tracheophyta</taxon>
        <taxon>Spermatophyta</taxon>
        <taxon>Magnoliopsida</taxon>
        <taxon>eudicotyledons</taxon>
        <taxon>Gunneridae</taxon>
        <taxon>Pentapetalae</taxon>
        <taxon>asterids</taxon>
        <taxon>campanulids</taxon>
        <taxon>Asterales</taxon>
        <taxon>Asteraceae</taxon>
        <taxon>Cichorioideae</taxon>
        <taxon>Cichorieae</taxon>
        <taxon>Lactucinae</taxon>
        <taxon>Lactuca</taxon>
    </lineage>
</organism>
<dbReference type="InterPro" id="IPR001398">
    <property type="entry name" value="Macrophage_inhib_fac"/>
</dbReference>
<name>A0AA36DYI9_LACSI</name>
<protein>
    <submittedName>
        <fullName evidence="2">Uncharacterized protein</fullName>
    </submittedName>
</protein>
<sequence length="109" mass="12278">MVIGDEDIGLSAGFDGKDTRVLCRWLLEVMSSQRHMVSWMALRGNEQSASYGKLVSIGDLNPNVNKKLSAVADILSSKLPIPKSRFFLKIFNSKVTYTTQRHPITYIKF</sequence>
<accession>A0AA36DYI9</accession>
<dbReference type="PANTHER" id="PTHR11954">
    <property type="entry name" value="D-DOPACHROME DECARBOXYLASE"/>
    <property type="match status" value="1"/>
</dbReference>
<evidence type="ECO:0000313" key="3">
    <source>
        <dbReference type="Proteomes" id="UP001177003"/>
    </source>
</evidence>
<dbReference type="PANTHER" id="PTHR11954:SF42">
    <property type="entry name" value="TAUTOMERASE_MIF SUPERFAMILY PROTEIN"/>
    <property type="match status" value="1"/>
</dbReference>
<comment type="similarity">
    <text evidence="1">Belongs to the MIF family.</text>
</comment>
<keyword evidence="3" id="KW-1185">Reference proteome</keyword>
<reference evidence="2" key="1">
    <citation type="submission" date="2023-04" db="EMBL/GenBank/DDBJ databases">
        <authorList>
            <person name="Vijverberg K."/>
            <person name="Xiong W."/>
            <person name="Schranz E."/>
        </authorList>
    </citation>
    <scope>NUCLEOTIDE SEQUENCE</scope>
</reference>
<proteinExistence type="inferred from homology"/>